<dbReference type="PANTHER" id="PTHR42964:SF1">
    <property type="entry name" value="POLYKETIDE BIOSYNTHESIS ENOYL-COA HYDRATASE PKSH-RELATED"/>
    <property type="match status" value="1"/>
</dbReference>
<dbReference type="InterPro" id="IPR051683">
    <property type="entry name" value="Enoyl-CoA_Hydratase/Isomerase"/>
</dbReference>
<proteinExistence type="inferred from homology"/>
<dbReference type="GO" id="GO:0008300">
    <property type="term" value="P:isoprenoid catabolic process"/>
    <property type="evidence" value="ECO:0007669"/>
    <property type="project" value="TreeGrafter"/>
</dbReference>
<comment type="caution">
    <text evidence="3">The sequence shown here is derived from an EMBL/GenBank/DDBJ whole genome shotgun (WGS) entry which is preliminary data.</text>
</comment>
<dbReference type="AlphaFoldDB" id="A0A418Y5M1"/>
<keyword evidence="3" id="KW-0456">Lyase</keyword>
<sequence>MTNTTTADSAKPIPGGTLVLVEFDKGIAWVSMNRPEKRNAISPALAFEMIEVLDALEIDDRCSVVVLTGSGESWSAGMDLKEYFRATDKLSYDERMRVYRANGTWQWKMLRNYGKPTIAMVNGWCFGGAFTPMIACDLAIASDDAIFGLSEINWGIIPAGVVTKAVAGVINQRDSLYYIMTGESFNGVRAAEMGLVNQSVPADKLRERTEALARTLIAKNPFVLRQAKAAYHMAREMSWETAAEYLTAKADQTRALDPERGQDKGMAQFIDDKAYRPGLGEYKRG</sequence>
<dbReference type="RefSeq" id="WP_119809912.1">
    <property type="nucleotide sequence ID" value="NZ_QYUP01000064.1"/>
</dbReference>
<gene>
    <name evidence="3" type="ORF">D3872_05920</name>
</gene>
<dbReference type="Proteomes" id="UP000284006">
    <property type="component" value="Unassembled WGS sequence"/>
</dbReference>
<dbReference type="OrthoDB" id="9807606at2"/>
<dbReference type="InterPro" id="IPR029045">
    <property type="entry name" value="ClpP/crotonase-like_dom_sf"/>
</dbReference>
<dbReference type="Gene3D" id="3.90.226.10">
    <property type="entry name" value="2-enoyl-CoA Hydratase, Chain A, domain 1"/>
    <property type="match status" value="1"/>
</dbReference>
<dbReference type="GO" id="GO:0016829">
    <property type="term" value="F:lyase activity"/>
    <property type="evidence" value="ECO:0007669"/>
    <property type="project" value="UniProtKB-KW"/>
</dbReference>
<name>A0A418Y5M1_9BURK</name>
<evidence type="ECO:0000256" key="1">
    <source>
        <dbReference type="ARBA" id="ARBA00005254"/>
    </source>
</evidence>
<evidence type="ECO:0000313" key="4">
    <source>
        <dbReference type="Proteomes" id="UP000284006"/>
    </source>
</evidence>
<evidence type="ECO:0000256" key="2">
    <source>
        <dbReference type="RuleBase" id="RU003707"/>
    </source>
</evidence>
<dbReference type="CDD" id="cd06558">
    <property type="entry name" value="crotonase-like"/>
    <property type="match status" value="1"/>
</dbReference>
<dbReference type="PANTHER" id="PTHR42964">
    <property type="entry name" value="ENOYL-COA HYDRATASE"/>
    <property type="match status" value="1"/>
</dbReference>
<dbReference type="Pfam" id="PF00378">
    <property type="entry name" value="ECH_1"/>
    <property type="match status" value="1"/>
</dbReference>
<organism evidence="3 4">
    <name type="scientific">Massilia cavernae</name>
    <dbReference type="NCBI Taxonomy" id="2320864"/>
    <lineage>
        <taxon>Bacteria</taxon>
        <taxon>Pseudomonadati</taxon>
        <taxon>Pseudomonadota</taxon>
        <taxon>Betaproteobacteria</taxon>
        <taxon>Burkholderiales</taxon>
        <taxon>Oxalobacteraceae</taxon>
        <taxon>Telluria group</taxon>
        <taxon>Massilia</taxon>
    </lineage>
</organism>
<evidence type="ECO:0000313" key="3">
    <source>
        <dbReference type="EMBL" id="RJG22060.1"/>
    </source>
</evidence>
<dbReference type="EMBL" id="QYUP01000064">
    <property type="protein sequence ID" value="RJG22060.1"/>
    <property type="molecule type" value="Genomic_DNA"/>
</dbReference>
<dbReference type="PROSITE" id="PS00166">
    <property type="entry name" value="ENOYL_COA_HYDRATASE"/>
    <property type="match status" value="1"/>
</dbReference>
<dbReference type="InterPro" id="IPR018376">
    <property type="entry name" value="Enoyl-CoA_hyd/isom_CS"/>
</dbReference>
<dbReference type="NCBIfam" id="NF006588">
    <property type="entry name" value="PRK09120.1"/>
    <property type="match status" value="1"/>
</dbReference>
<dbReference type="Gene3D" id="6.10.250.2850">
    <property type="match status" value="1"/>
</dbReference>
<dbReference type="InterPro" id="IPR001753">
    <property type="entry name" value="Enoyl-CoA_hydra/iso"/>
</dbReference>
<reference evidence="3 4" key="1">
    <citation type="submission" date="2018-09" db="EMBL/GenBank/DDBJ databases">
        <authorList>
            <person name="Zhu H."/>
        </authorList>
    </citation>
    <scope>NUCLEOTIDE SEQUENCE [LARGE SCALE GENOMIC DNA]</scope>
    <source>
        <strain evidence="3 4">K1S02-61</strain>
    </source>
</reference>
<comment type="similarity">
    <text evidence="1 2">Belongs to the enoyl-CoA hydratase/isomerase family.</text>
</comment>
<keyword evidence="4" id="KW-1185">Reference proteome</keyword>
<accession>A0A418Y5M1</accession>
<protein>
    <submittedName>
        <fullName evidence="3">p-hydroxycinnamoyl CoA hydratase/lyase</fullName>
    </submittedName>
</protein>
<dbReference type="SUPFAM" id="SSF52096">
    <property type="entry name" value="ClpP/crotonase"/>
    <property type="match status" value="1"/>
</dbReference>